<name>A0ABS4JS48_9FIRM</name>
<dbReference type="SUPFAM" id="SSF100950">
    <property type="entry name" value="NagB/RpiA/CoA transferase-like"/>
    <property type="match status" value="1"/>
</dbReference>
<dbReference type="InterPro" id="IPR037171">
    <property type="entry name" value="NagB/RpiA_transferase-like"/>
</dbReference>
<evidence type="ECO:0000313" key="4">
    <source>
        <dbReference type="Proteomes" id="UP001519289"/>
    </source>
</evidence>
<dbReference type="Gene3D" id="1.20.120.420">
    <property type="entry name" value="translation initiation factor eif-2b, domain 1"/>
    <property type="match status" value="1"/>
</dbReference>
<dbReference type="PANTHER" id="PTHR43475:SF1">
    <property type="entry name" value="METHYLTHIORIBOSE-1-PHOSPHATE ISOMERASE"/>
    <property type="match status" value="1"/>
</dbReference>
<sequence length="350" mass="38553">MSRPRLPILTNRADTLKYVDGVVRILDRRRLPEEIVFVDCRSYREVAQAIVDMVIQGAPPLAYAAGYGLALAARQFRTMPAGEYRNALAQAHRELRDTRPTGADIFPLLDRALDLALSAIAEGRDAEAAVVAFVDAQIRAGDRAARLSGRHAAGLLEDGDRILTHCFAGAALNYMLYYALEAGKRIELIATETRPYLQGARLTAAQAREIGVPVTLVTDNMPGYLFYRGMITKYVTAADSITLDGHVSNKIGTFQYAVLAHHFGVPFIVLGYDGPDPDRATAADIPIEERNPEEVFYCRGVRTAAEGIRGYYPAFDITPPQYVSVIATERGLFTPWNLRDYFAAPEPEDA</sequence>
<protein>
    <submittedName>
        <fullName evidence="3">Methylthioribose-1-phosphate isomerase</fullName>
        <ecNumber evidence="3">5.3.1.23</ecNumber>
    </submittedName>
</protein>
<dbReference type="InterPro" id="IPR042529">
    <property type="entry name" value="IF_2B-like_C"/>
</dbReference>
<keyword evidence="4" id="KW-1185">Reference proteome</keyword>
<reference evidence="3 4" key="1">
    <citation type="submission" date="2021-03" db="EMBL/GenBank/DDBJ databases">
        <title>Genomic Encyclopedia of Type Strains, Phase IV (KMG-IV): sequencing the most valuable type-strain genomes for metagenomic binning, comparative biology and taxonomic classification.</title>
        <authorList>
            <person name="Goeker M."/>
        </authorList>
    </citation>
    <scope>NUCLEOTIDE SEQUENCE [LARGE SCALE GENOMIC DNA]</scope>
    <source>
        <strain evidence="3 4">DSM 27138</strain>
    </source>
</reference>
<evidence type="ECO:0000256" key="2">
    <source>
        <dbReference type="ARBA" id="ARBA00023235"/>
    </source>
</evidence>
<comment type="caution">
    <text evidence="3">The sequence shown here is derived from an EMBL/GenBank/DDBJ whole genome shotgun (WGS) entry which is preliminary data.</text>
</comment>
<dbReference type="EMBL" id="JAGGLG010000007">
    <property type="protein sequence ID" value="MBP2017790.1"/>
    <property type="molecule type" value="Genomic_DNA"/>
</dbReference>
<dbReference type="InterPro" id="IPR011559">
    <property type="entry name" value="Initiation_fac_2B_a/b/d"/>
</dbReference>
<organism evidence="3 4">
    <name type="scientific">Symbiobacterium terraclitae</name>
    <dbReference type="NCBI Taxonomy" id="557451"/>
    <lineage>
        <taxon>Bacteria</taxon>
        <taxon>Bacillati</taxon>
        <taxon>Bacillota</taxon>
        <taxon>Clostridia</taxon>
        <taxon>Eubacteriales</taxon>
        <taxon>Symbiobacteriaceae</taxon>
        <taxon>Symbiobacterium</taxon>
    </lineage>
</organism>
<dbReference type="PANTHER" id="PTHR43475">
    <property type="entry name" value="METHYLTHIORIBOSE-1-PHOSPHATE ISOMERASE"/>
    <property type="match status" value="1"/>
</dbReference>
<keyword evidence="2 3" id="KW-0413">Isomerase</keyword>
<comment type="similarity">
    <text evidence="1">Belongs to the eIF-2B alpha/beta/delta subunits family. MtnA subfamily.</text>
</comment>
<dbReference type="InterPro" id="IPR000649">
    <property type="entry name" value="IF-2B-related"/>
</dbReference>
<dbReference type="Proteomes" id="UP001519289">
    <property type="component" value="Unassembled WGS sequence"/>
</dbReference>
<evidence type="ECO:0000256" key="1">
    <source>
        <dbReference type="ARBA" id="ARBA00009117"/>
    </source>
</evidence>
<dbReference type="NCBIfam" id="NF004326">
    <property type="entry name" value="PRK05720.1"/>
    <property type="match status" value="1"/>
</dbReference>
<proteinExistence type="inferred from homology"/>
<accession>A0ABS4JS48</accession>
<dbReference type="EC" id="5.3.1.23" evidence="3"/>
<evidence type="ECO:0000313" key="3">
    <source>
        <dbReference type="EMBL" id="MBP2017790.1"/>
    </source>
</evidence>
<dbReference type="Pfam" id="PF01008">
    <property type="entry name" value="IF-2B"/>
    <property type="match status" value="1"/>
</dbReference>
<dbReference type="GO" id="GO:0046523">
    <property type="term" value="F:S-methyl-5-thioribose-1-phosphate isomerase activity"/>
    <property type="evidence" value="ECO:0007669"/>
    <property type="project" value="UniProtKB-EC"/>
</dbReference>
<gene>
    <name evidence="3" type="ORF">J2Z79_001175</name>
</gene>
<dbReference type="NCBIfam" id="TIGR00524">
    <property type="entry name" value="eIF-2B_rel"/>
    <property type="match status" value="1"/>
</dbReference>
<dbReference type="Gene3D" id="3.40.50.10470">
    <property type="entry name" value="Translation initiation factor eif-2b, domain 2"/>
    <property type="match status" value="1"/>
</dbReference>
<dbReference type="RefSeq" id="WP_209465929.1">
    <property type="nucleotide sequence ID" value="NZ_JAGGLG010000007.1"/>
</dbReference>
<dbReference type="InterPro" id="IPR027363">
    <property type="entry name" value="M1Pi_N"/>
</dbReference>